<protein>
    <submittedName>
        <fullName evidence="1">Uncharacterized protein</fullName>
    </submittedName>
</protein>
<evidence type="ECO:0000313" key="1">
    <source>
        <dbReference type="EMBL" id="EHJ56076.1"/>
    </source>
</evidence>
<dbReference type="Proteomes" id="UP000005388">
    <property type="component" value="Unassembled WGS sequence"/>
</dbReference>
<dbReference type="AlphaFoldDB" id="G5KF29"/>
<accession>G5KF29</accession>
<keyword evidence="2" id="KW-1185">Reference proteome</keyword>
<organism evidence="1 2">
    <name type="scientific">Streptococcus urinalis 2285-97</name>
    <dbReference type="NCBI Taxonomy" id="764291"/>
    <lineage>
        <taxon>Bacteria</taxon>
        <taxon>Bacillati</taxon>
        <taxon>Bacillota</taxon>
        <taxon>Bacilli</taxon>
        <taxon>Lactobacillales</taxon>
        <taxon>Streptococcaceae</taxon>
        <taxon>Streptococcus</taxon>
    </lineage>
</organism>
<evidence type="ECO:0000313" key="2">
    <source>
        <dbReference type="Proteomes" id="UP000005388"/>
    </source>
</evidence>
<reference evidence="1 2" key="1">
    <citation type="journal article" date="2014" name="Int. J. Syst. Evol. Microbiol.">
        <title>Phylogenomics and the dynamic genome evolution of the genus Streptococcus.</title>
        <authorList>
            <consortium name="The Broad Institute Genome Sequencing Platform"/>
            <person name="Richards V.P."/>
            <person name="Palmer S.R."/>
            <person name="Pavinski Bitar P.D."/>
            <person name="Qin X."/>
            <person name="Weinstock G.M."/>
            <person name="Highlander S.K."/>
            <person name="Town C.D."/>
            <person name="Burne R.A."/>
            <person name="Stanhope M.J."/>
        </authorList>
    </citation>
    <scope>NUCLEOTIDE SEQUENCE [LARGE SCALE GENOMIC DNA]</scope>
    <source>
        <strain evidence="1 2">2285-97</strain>
    </source>
</reference>
<dbReference type="STRING" id="764291.STRUR_0933"/>
<sequence>MNYELCLEYGTFPLKEIGDYVIDDQNPPSFIADDQVLVNKLTVMN</sequence>
<dbReference type="EMBL" id="AEUZ02000001">
    <property type="protein sequence ID" value="EHJ56076.1"/>
    <property type="molecule type" value="Genomic_DNA"/>
</dbReference>
<name>G5KF29_9STRE</name>
<comment type="caution">
    <text evidence="1">The sequence shown here is derived from an EMBL/GenBank/DDBJ whole genome shotgun (WGS) entry which is preliminary data.</text>
</comment>
<proteinExistence type="predicted"/>
<gene>
    <name evidence="1" type="ORF">STRUR_0933</name>
</gene>